<dbReference type="AlphaFoldDB" id="A0A9P5XJ02"/>
<gene>
    <name evidence="13" type="ORF">P691DRAFT_811202</name>
</gene>
<keyword evidence="14" id="KW-1185">Reference proteome</keyword>
<accession>A0A9P5XJ02</accession>
<evidence type="ECO:0000256" key="9">
    <source>
        <dbReference type="ARBA" id="ARBA00023136"/>
    </source>
</evidence>
<organism evidence="13 14">
    <name type="scientific">Macrolepiota fuliginosa MF-IS2</name>
    <dbReference type="NCBI Taxonomy" id="1400762"/>
    <lineage>
        <taxon>Eukaryota</taxon>
        <taxon>Fungi</taxon>
        <taxon>Dikarya</taxon>
        <taxon>Basidiomycota</taxon>
        <taxon>Agaricomycotina</taxon>
        <taxon>Agaricomycetes</taxon>
        <taxon>Agaricomycetidae</taxon>
        <taxon>Agaricales</taxon>
        <taxon>Agaricineae</taxon>
        <taxon>Agaricaceae</taxon>
        <taxon>Macrolepiota</taxon>
    </lineage>
</organism>
<keyword evidence="8 12" id="KW-1133">Transmembrane helix</keyword>
<evidence type="ECO:0000256" key="3">
    <source>
        <dbReference type="ARBA" id="ARBA00007063"/>
    </source>
</evidence>
<comment type="caution">
    <text evidence="13">The sequence shown here is derived from an EMBL/GenBank/DDBJ whole genome shotgun (WGS) entry which is preliminary data.</text>
</comment>
<dbReference type="GO" id="GO:0052917">
    <property type="term" value="F:dol-P-Man:Man(7)GlcNAc(2)-PP-Dol alpha-1,6-mannosyltransferase activity"/>
    <property type="evidence" value="ECO:0007669"/>
    <property type="project" value="UniProtKB-EC"/>
</dbReference>
<evidence type="ECO:0000256" key="6">
    <source>
        <dbReference type="ARBA" id="ARBA00022692"/>
    </source>
</evidence>
<evidence type="ECO:0000256" key="4">
    <source>
        <dbReference type="ARBA" id="ARBA00022676"/>
    </source>
</evidence>
<dbReference type="Pfam" id="PF03901">
    <property type="entry name" value="Glyco_transf_22"/>
    <property type="match status" value="1"/>
</dbReference>
<sequence length="530" mass="59760">MSSTLDALFFIFGWAYVLLAPYTKVEESFNIQATHDILTHGVSIDQLKNFDHFVFSGPVPRTFIGSTFLAWTSYPFINVAAYLNLVSSTADLQIIVRLVLATLNAISLSYVRRAVKNRFGNSTAFFFTFLTCSQFHLLFWMGRTLPNMFALPLANIALALLFDRIPNSSRIPEKSWKIALWLFGFSTIVFRVELLLLWALVSLQLLLQDQASLFSILTTNILASATAAATTLIIDSYFWQRMLLPELSSFFFNVAQGQSSNWGVSPFQAYFTVHLPRLLMTGFPIAYIGSVSDPRVSIFLLPYVAFVLLISNLGHKEWRFIIYTVPAFNIAAARGLRYLTSRRKASLFGQISLVAALGALAANFALTGLLVRTSMFNYPGGTAIAAFHQLLPAHTAPPPHVHICNLAAQSGTTLFQHLNSPPFHPALFLWPNSVPPAHPWTYNKTENLTIADLSNSRHFTHLISEVPPTEPEIIKYWRLIKSIPAFDRVVLDKELLLRKPLELPRRVWDLIRVEEKEQLWIYERSDSVAS</sequence>
<evidence type="ECO:0000313" key="13">
    <source>
        <dbReference type="EMBL" id="KAF9450061.1"/>
    </source>
</evidence>
<feature type="transmembrane region" description="Helical" evidence="12">
    <location>
        <begin position="123"/>
        <end position="142"/>
    </location>
</feature>
<dbReference type="InterPro" id="IPR005599">
    <property type="entry name" value="GPI_mannosylTrfase"/>
</dbReference>
<keyword evidence="9 12" id="KW-0472">Membrane</keyword>
<feature type="transmembrane region" description="Helical" evidence="12">
    <location>
        <begin position="213"/>
        <end position="234"/>
    </location>
</feature>
<comment type="similarity">
    <text evidence="3 12">Belongs to the glycosyltransferase 22 family.</text>
</comment>
<evidence type="ECO:0000256" key="8">
    <source>
        <dbReference type="ARBA" id="ARBA00022989"/>
    </source>
</evidence>
<comment type="catalytic activity">
    <reaction evidence="11">
        <text>an alpha-D-Man-(1-&gt;2)-alpha-D-Man-(1-&gt;2)-alpha-D-Man-(1-&gt;3)-[alpha-D-Man-(1-&gt;2)-alpha-D-Man-(1-&gt;3)-alpha-D-Man-(1-&gt;6)]-beta-D-Man-(1-&gt;4)-beta-D-GlcNAc-(1-&gt;4)-alpha-D-GlcNAc-diphospho-di-trans,poly-cis-dolichol + a di-trans,poly-cis-dolichyl beta-D-mannosyl phosphate = an alpha-D-Man-(1-&gt;2)-alpha-D-Man-(1-&gt;2)-alpha-D-Man-(1-&gt;3)-[alpha-D-Man-(1-&gt;2)-alpha-D-Man-(1-&gt;3)-[alpha-D-Man-(1-&gt;6)]-alpha-D-Man-(1-&gt;6)]-beta-D-Man-(1-&gt;4)-beta-D-GlcNAc-(1-&gt;4)-alpha-D-GlcNAc-diphospho-di-trans,poly-cis-dolichol + a di-trans,poly-cis-dolichyl phosphate + H(+)</text>
        <dbReference type="Rhea" id="RHEA:29535"/>
        <dbReference type="Rhea" id="RHEA-COMP:19498"/>
        <dbReference type="Rhea" id="RHEA-COMP:19501"/>
        <dbReference type="Rhea" id="RHEA-COMP:19518"/>
        <dbReference type="Rhea" id="RHEA-COMP:19519"/>
        <dbReference type="ChEBI" id="CHEBI:15378"/>
        <dbReference type="ChEBI" id="CHEBI:57683"/>
        <dbReference type="ChEBI" id="CHEBI:58211"/>
        <dbReference type="ChEBI" id="CHEBI:132517"/>
        <dbReference type="ChEBI" id="CHEBI:132519"/>
        <dbReference type="EC" id="2.4.1.260"/>
    </reaction>
    <physiologicalReaction direction="left-to-right" evidence="11">
        <dbReference type="Rhea" id="RHEA:29536"/>
    </physiologicalReaction>
</comment>
<evidence type="ECO:0000256" key="2">
    <source>
        <dbReference type="ARBA" id="ARBA00004922"/>
    </source>
</evidence>
<keyword evidence="7 12" id="KW-0256">Endoplasmic reticulum</keyword>
<dbReference type="GO" id="GO:0005789">
    <property type="term" value="C:endoplasmic reticulum membrane"/>
    <property type="evidence" value="ECO:0007669"/>
    <property type="project" value="UniProtKB-SubCell"/>
</dbReference>
<dbReference type="EC" id="2.4.1.-" evidence="12"/>
<evidence type="ECO:0000256" key="7">
    <source>
        <dbReference type="ARBA" id="ARBA00022824"/>
    </source>
</evidence>
<keyword evidence="5" id="KW-0808">Transferase</keyword>
<name>A0A9P5XJ02_9AGAR</name>
<dbReference type="GO" id="GO:0006487">
    <property type="term" value="P:protein N-linked glycosylation"/>
    <property type="evidence" value="ECO:0007669"/>
    <property type="project" value="TreeGrafter"/>
</dbReference>
<dbReference type="PANTHER" id="PTHR22760">
    <property type="entry name" value="GLYCOSYLTRANSFERASE"/>
    <property type="match status" value="1"/>
</dbReference>
<evidence type="ECO:0000313" key="14">
    <source>
        <dbReference type="Proteomes" id="UP000807342"/>
    </source>
</evidence>
<evidence type="ECO:0000256" key="10">
    <source>
        <dbReference type="ARBA" id="ARBA00044721"/>
    </source>
</evidence>
<feature type="transmembrane region" description="Helical" evidence="12">
    <location>
        <begin position="94"/>
        <end position="111"/>
    </location>
</feature>
<feature type="transmembrane region" description="Helical" evidence="12">
    <location>
        <begin position="7"/>
        <end position="23"/>
    </location>
</feature>
<evidence type="ECO:0000256" key="12">
    <source>
        <dbReference type="RuleBase" id="RU363075"/>
    </source>
</evidence>
<proteinExistence type="inferred from homology"/>
<comment type="function">
    <text evidence="10">Mannosyltransferase that operates in the biosynthetic pathway of dolichol-linked oligosaccharides, the glycan precursors employed in protein asparagine (N)-glycosylation. The assembly of dolichol-linked oligosaccharides begins on the cytosolic side of the endoplasmic reticulum membrane and finishes in its lumen. The sequential addition of sugars to dolichol pyrophosphate produces dolichol-linked oligosaccharides containing fourteen sugars, including two GlcNAcs, nine mannoses and three glucoses. Once assembled, the oligosaccharide is transferred from the lipid to nascent proteins by oligosaccharyltransferases. In the lumen of the endoplasmic reticulum, adds the eighth mannose residue in an alpha-1,6 linkage onto Man(7)GlcNAc(2)-PP-dolichol to produce Man(8)GlcNAc(2)-PP-dolichol.</text>
</comment>
<feature type="transmembrane region" description="Helical" evidence="12">
    <location>
        <begin position="296"/>
        <end position="314"/>
    </location>
</feature>
<keyword evidence="6 12" id="KW-0812">Transmembrane</keyword>
<comment type="pathway">
    <text evidence="2">Protein modification; protein glycosylation.</text>
</comment>
<reference evidence="13" key="1">
    <citation type="submission" date="2020-11" db="EMBL/GenBank/DDBJ databases">
        <authorList>
            <consortium name="DOE Joint Genome Institute"/>
            <person name="Ahrendt S."/>
            <person name="Riley R."/>
            <person name="Andreopoulos W."/>
            <person name="Labutti K."/>
            <person name="Pangilinan J."/>
            <person name="Ruiz-Duenas F.J."/>
            <person name="Barrasa J.M."/>
            <person name="Sanchez-Garcia M."/>
            <person name="Camarero S."/>
            <person name="Miyauchi S."/>
            <person name="Serrano A."/>
            <person name="Linde D."/>
            <person name="Babiker R."/>
            <person name="Drula E."/>
            <person name="Ayuso-Fernandez I."/>
            <person name="Pacheco R."/>
            <person name="Padilla G."/>
            <person name="Ferreira P."/>
            <person name="Barriuso J."/>
            <person name="Kellner H."/>
            <person name="Castanera R."/>
            <person name="Alfaro M."/>
            <person name="Ramirez L."/>
            <person name="Pisabarro A.G."/>
            <person name="Kuo A."/>
            <person name="Tritt A."/>
            <person name="Lipzen A."/>
            <person name="He G."/>
            <person name="Yan M."/>
            <person name="Ng V."/>
            <person name="Cullen D."/>
            <person name="Martin F."/>
            <person name="Rosso M.-N."/>
            <person name="Henrissat B."/>
            <person name="Hibbett D."/>
            <person name="Martinez A.T."/>
            <person name="Grigoriev I.V."/>
        </authorList>
    </citation>
    <scope>NUCLEOTIDE SEQUENCE</scope>
    <source>
        <strain evidence="13">MF-IS2</strain>
    </source>
</reference>
<dbReference type="OrthoDB" id="19039at2759"/>
<dbReference type="EMBL" id="MU151113">
    <property type="protein sequence ID" value="KAF9450061.1"/>
    <property type="molecule type" value="Genomic_DNA"/>
</dbReference>
<feature type="transmembrane region" description="Helical" evidence="12">
    <location>
        <begin position="178"/>
        <end position="201"/>
    </location>
</feature>
<protein>
    <recommendedName>
        <fullName evidence="12">Mannosyltransferase</fullName>
        <ecNumber evidence="12">2.4.1.-</ecNumber>
    </recommendedName>
</protein>
<evidence type="ECO:0000256" key="1">
    <source>
        <dbReference type="ARBA" id="ARBA00004477"/>
    </source>
</evidence>
<keyword evidence="4 12" id="KW-0328">Glycosyltransferase</keyword>
<evidence type="ECO:0000256" key="11">
    <source>
        <dbReference type="ARBA" id="ARBA00048899"/>
    </source>
</evidence>
<comment type="subcellular location">
    <subcellularLocation>
        <location evidence="1 12">Endoplasmic reticulum membrane</location>
        <topology evidence="1 12">Multi-pass membrane protein</topology>
    </subcellularLocation>
</comment>
<dbReference type="PANTHER" id="PTHR22760:SF1">
    <property type="entry name" value="DOL-P-MAN:MAN(7)GLCNAC(2)-PP-DOL ALPHA-1,6-MANNOSYLTRANSFERASE"/>
    <property type="match status" value="1"/>
</dbReference>
<evidence type="ECO:0000256" key="5">
    <source>
        <dbReference type="ARBA" id="ARBA00022679"/>
    </source>
</evidence>
<feature type="transmembrane region" description="Helical" evidence="12">
    <location>
        <begin position="351"/>
        <end position="371"/>
    </location>
</feature>
<dbReference type="Proteomes" id="UP000807342">
    <property type="component" value="Unassembled WGS sequence"/>
</dbReference>